<protein>
    <submittedName>
        <fullName evidence="2">Uncharacterized protein</fullName>
    </submittedName>
</protein>
<name>A0A060YAB2_ONCMY</name>
<proteinExistence type="predicted"/>
<keyword evidence="1" id="KW-0812">Transmembrane</keyword>
<dbReference type="PaxDb" id="8022-A0A060YAB2"/>
<dbReference type="EMBL" id="FR907104">
    <property type="protein sequence ID" value="CDQ86100.1"/>
    <property type="molecule type" value="Genomic_DNA"/>
</dbReference>
<accession>A0A060YAB2</accession>
<evidence type="ECO:0000313" key="3">
    <source>
        <dbReference type="Proteomes" id="UP000193380"/>
    </source>
</evidence>
<gene>
    <name evidence="2" type="ORF">GSONMT00063239001</name>
</gene>
<sequence length="158" mass="17925">MEGTFRLPNMSVSPFAINLLLFLFLSSQNMTVAKMSVYKQMKLACCFDCGRSERDCSCMSGSVHCNMDTLQRAYPLSSVSVHDCATTLRACKLHRPTRVVTCLLCVPCMCVCVCPPREWSQSHVAMSQWDPRLQRLWTMLYTTCALKVLPVGYYMIPM</sequence>
<reference evidence="2" key="1">
    <citation type="journal article" date="2014" name="Nat. Commun.">
        <title>The rainbow trout genome provides novel insights into evolution after whole-genome duplication in vertebrates.</title>
        <authorList>
            <person name="Berthelot C."/>
            <person name="Brunet F."/>
            <person name="Chalopin D."/>
            <person name="Juanchich A."/>
            <person name="Bernard M."/>
            <person name="Noel B."/>
            <person name="Bento P."/>
            <person name="Da Silva C."/>
            <person name="Labadie K."/>
            <person name="Alberti A."/>
            <person name="Aury J.M."/>
            <person name="Louis A."/>
            <person name="Dehais P."/>
            <person name="Bardou P."/>
            <person name="Montfort J."/>
            <person name="Klopp C."/>
            <person name="Cabau C."/>
            <person name="Gaspin C."/>
            <person name="Thorgaard G.H."/>
            <person name="Boussaha M."/>
            <person name="Quillet E."/>
            <person name="Guyomard R."/>
            <person name="Galiana D."/>
            <person name="Bobe J."/>
            <person name="Volff J.N."/>
            <person name="Genet C."/>
            <person name="Wincker P."/>
            <person name="Jaillon O."/>
            <person name="Roest Crollius H."/>
            <person name="Guiguen Y."/>
        </authorList>
    </citation>
    <scope>NUCLEOTIDE SEQUENCE [LARGE SCALE GENOMIC DNA]</scope>
</reference>
<keyword evidence="1" id="KW-1133">Transmembrane helix</keyword>
<evidence type="ECO:0000313" key="2">
    <source>
        <dbReference type="EMBL" id="CDQ86100.1"/>
    </source>
</evidence>
<dbReference type="AlphaFoldDB" id="A0A060YAB2"/>
<organism evidence="2 3">
    <name type="scientific">Oncorhynchus mykiss</name>
    <name type="common">Rainbow trout</name>
    <name type="synonym">Salmo gairdneri</name>
    <dbReference type="NCBI Taxonomy" id="8022"/>
    <lineage>
        <taxon>Eukaryota</taxon>
        <taxon>Metazoa</taxon>
        <taxon>Chordata</taxon>
        <taxon>Craniata</taxon>
        <taxon>Vertebrata</taxon>
        <taxon>Euteleostomi</taxon>
        <taxon>Actinopterygii</taxon>
        <taxon>Neopterygii</taxon>
        <taxon>Teleostei</taxon>
        <taxon>Protacanthopterygii</taxon>
        <taxon>Salmoniformes</taxon>
        <taxon>Salmonidae</taxon>
        <taxon>Salmoninae</taxon>
        <taxon>Oncorhynchus</taxon>
    </lineage>
</organism>
<dbReference type="STRING" id="8022.A0A060YAB2"/>
<dbReference type="Proteomes" id="UP000193380">
    <property type="component" value="Unassembled WGS sequence"/>
</dbReference>
<reference evidence="2" key="2">
    <citation type="submission" date="2014-03" db="EMBL/GenBank/DDBJ databases">
        <authorList>
            <person name="Genoscope - CEA"/>
        </authorList>
    </citation>
    <scope>NUCLEOTIDE SEQUENCE</scope>
</reference>
<evidence type="ECO:0000256" key="1">
    <source>
        <dbReference type="SAM" id="Phobius"/>
    </source>
</evidence>
<keyword evidence="1" id="KW-0472">Membrane</keyword>
<feature type="transmembrane region" description="Helical" evidence="1">
    <location>
        <begin position="12"/>
        <end position="32"/>
    </location>
</feature>